<dbReference type="Pfam" id="PF10973">
    <property type="entry name" value="DUF2799"/>
    <property type="match status" value="1"/>
</dbReference>
<evidence type="ECO:0000256" key="1">
    <source>
        <dbReference type="SAM" id="SignalP"/>
    </source>
</evidence>
<dbReference type="RefSeq" id="WP_248936585.1">
    <property type="nucleotide sequence ID" value="NZ_JAKILF010000005.1"/>
</dbReference>
<sequence>MRFITLIAVLSLLAACSSLSVEDCANTDWQARGYDEAKRGFSLTQYDEYAKECKEIGGVIPLKSDYTTGHYKGTQEFCTATSGYAFGKSGGYYRAVCSEWNLDDSDFMKGYKPGSEYFAAKKKIDKAIKALEDHRTSIEDASFQIRNRTERLNSPDLTEQQRRSIQIEIQDQKSRYNDLKRSEPRYVAKIDTAKAELEYLIQKHKQLNYCDYEGCFSGS</sequence>
<proteinExistence type="predicted"/>
<dbReference type="InterPro" id="IPR021242">
    <property type="entry name" value="DUF2799"/>
</dbReference>
<keyword evidence="3" id="KW-1185">Reference proteome</keyword>
<evidence type="ECO:0000313" key="2">
    <source>
        <dbReference type="EMBL" id="MFC3136804.1"/>
    </source>
</evidence>
<keyword evidence="1" id="KW-0732">Signal</keyword>
<protein>
    <submittedName>
        <fullName evidence="2">DUF2799 domain-containing protein</fullName>
    </submittedName>
</protein>
<organism evidence="2 3">
    <name type="scientific">Shewanella submarina</name>
    <dbReference type="NCBI Taxonomy" id="2016376"/>
    <lineage>
        <taxon>Bacteria</taxon>
        <taxon>Pseudomonadati</taxon>
        <taxon>Pseudomonadota</taxon>
        <taxon>Gammaproteobacteria</taxon>
        <taxon>Alteromonadales</taxon>
        <taxon>Shewanellaceae</taxon>
        <taxon>Shewanella</taxon>
    </lineage>
</organism>
<accession>A0ABV7G5Q1</accession>
<evidence type="ECO:0000313" key="3">
    <source>
        <dbReference type="Proteomes" id="UP001595621"/>
    </source>
</evidence>
<reference evidence="3" key="1">
    <citation type="journal article" date="2019" name="Int. J. Syst. Evol. Microbiol.">
        <title>The Global Catalogue of Microorganisms (GCM) 10K type strain sequencing project: providing services to taxonomists for standard genome sequencing and annotation.</title>
        <authorList>
            <consortium name="The Broad Institute Genomics Platform"/>
            <consortium name="The Broad Institute Genome Sequencing Center for Infectious Disease"/>
            <person name="Wu L."/>
            <person name="Ma J."/>
        </authorList>
    </citation>
    <scope>NUCLEOTIDE SEQUENCE [LARGE SCALE GENOMIC DNA]</scope>
    <source>
        <strain evidence="3">KCTC 52277</strain>
    </source>
</reference>
<feature type="signal peptide" evidence="1">
    <location>
        <begin position="1"/>
        <end position="20"/>
    </location>
</feature>
<gene>
    <name evidence="2" type="ORF">ACFOE0_01170</name>
</gene>
<dbReference type="EMBL" id="JBHRTD010000001">
    <property type="protein sequence ID" value="MFC3136804.1"/>
    <property type="molecule type" value="Genomic_DNA"/>
</dbReference>
<feature type="chain" id="PRO_5045730439" evidence="1">
    <location>
        <begin position="21"/>
        <end position="219"/>
    </location>
</feature>
<name>A0ABV7G5Q1_9GAMM</name>
<comment type="caution">
    <text evidence="2">The sequence shown here is derived from an EMBL/GenBank/DDBJ whole genome shotgun (WGS) entry which is preliminary data.</text>
</comment>
<dbReference type="Proteomes" id="UP001595621">
    <property type="component" value="Unassembled WGS sequence"/>
</dbReference>
<dbReference type="PROSITE" id="PS51257">
    <property type="entry name" value="PROKAR_LIPOPROTEIN"/>
    <property type="match status" value="1"/>
</dbReference>